<proteinExistence type="predicted"/>
<dbReference type="GO" id="GO:0016757">
    <property type="term" value="F:glycosyltransferase activity"/>
    <property type="evidence" value="ECO:0007669"/>
    <property type="project" value="UniProtKB-ARBA"/>
</dbReference>
<dbReference type="Proteomes" id="UP000009073">
    <property type="component" value="Chromosome"/>
</dbReference>
<dbReference type="PANTHER" id="PTHR12526:SF638">
    <property type="entry name" value="SPORE COAT PROTEIN SA"/>
    <property type="match status" value="1"/>
</dbReference>
<dbReference type="SUPFAM" id="SSF53756">
    <property type="entry name" value="UDP-Glycosyltransferase/glycogen phosphorylase"/>
    <property type="match status" value="1"/>
</dbReference>
<dbReference type="CDD" id="cd03808">
    <property type="entry name" value="GT4_CapM-like"/>
    <property type="match status" value="1"/>
</dbReference>
<accession>C4LCF0</accession>
<evidence type="ECO:0000313" key="3">
    <source>
        <dbReference type="Proteomes" id="UP000009073"/>
    </source>
</evidence>
<evidence type="ECO:0000259" key="1">
    <source>
        <dbReference type="Pfam" id="PF13477"/>
    </source>
</evidence>
<keyword evidence="3" id="KW-1185">Reference proteome</keyword>
<dbReference type="Pfam" id="PF13692">
    <property type="entry name" value="Glyco_trans_1_4"/>
    <property type="match status" value="1"/>
</dbReference>
<dbReference type="OrthoDB" id="9815351at2"/>
<keyword evidence="2" id="KW-0808">Transferase</keyword>
<dbReference type="EMBL" id="CP001616">
    <property type="protein sequence ID" value="ACQ94454.1"/>
    <property type="molecule type" value="Genomic_DNA"/>
</dbReference>
<organism evidence="2 3">
    <name type="scientific">Tolumonas auensis (strain DSM 9187 / NBRC 110442 / TA 4)</name>
    <dbReference type="NCBI Taxonomy" id="595494"/>
    <lineage>
        <taxon>Bacteria</taxon>
        <taxon>Pseudomonadati</taxon>
        <taxon>Pseudomonadota</taxon>
        <taxon>Gammaproteobacteria</taxon>
        <taxon>Aeromonadales</taxon>
        <taxon>Aeromonadaceae</taxon>
        <taxon>Tolumonas</taxon>
    </lineage>
</organism>
<gene>
    <name evidence="2" type="ordered locus">Tola_2862</name>
</gene>
<protein>
    <submittedName>
        <fullName evidence="2">Glycosyl transferase group 1</fullName>
    </submittedName>
</protein>
<feature type="domain" description="Glycosyltransferase subfamily 4-like N-terminal" evidence="1">
    <location>
        <begin position="4"/>
        <end position="147"/>
    </location>
</feature>
<evidence type="ECO:0000313" key="2">
    <source>
        <dbReference type="EMBL" id="ACQ94454.1"/>
    </source>
</evidence>
<dbReference type="RefSeq" id="WP_015879903.1">
    <property type="nucleotide sequence ID" value="NC_012691.1"/>
</dbReference>
<sequence>MTRVVISANTSWYLYNFRKGTIKALLEKKCEVIAVAPIDAYSKKLSELGCRFEPLYMDRGSTNPIKDLYTTWNYYFIYRRIKPTVVFNFTPKVNIYSTLAAKLVKAKVVNNIAGLGSLFVSESIASRIAKLLYRFSQPFADFVFFQNEDDRQMFLDAGVVKPLSTGRLPGSGVDLSNFVLTPALDDGVVRFILVARLLREKGVELYVEAARQLKQKYCNLQFNLLGFIDEDNPSGISSSQIEQWQQQGVINYLGTTDDVAPILGAHDCVVLPSYYREGVPKSLLEAAAMGKPIVTTNNVGCRETVEHGRNGFLCVPKDLVSLIDSLDKMITMGHAERLSFGLAGRRKMENEFNENIIILAYLNQL</sequence>
<dbReference type="InterPro" id="IPR028098">
    <property type="entry name" value="Glyco_trans_4-like_N"/>
</dbReference>
<dbReference type="KEGG" id="tau:Tola_2862"/>
<dbReference type="STRING" id="595494.Tola_2862"/>
<dbReference type="eggNOG" id="COG0438">
    <property type="taxonomic scope" value="Bacteria"/>
</dbReference>
<dbReference type="HOGENOM" id="CLU_009583_8_1_6"/>
<dbReference type="Pfam" id="PF13477">
    <property type="entry name" value="Glyco_trans_4_2"/>
    <property type="match status" value="1"/>
</dbReference>
<dbReference type="PANTHER" id="PTHR12526">
    <property type="entry name" value="GLYCOSYLTRANSFERASE"/>
    <property type="match status" value="1"/>
</dbReference>
<reference evidence="2 3" key="2">
    <citation type="journal article" date="2011" name="Stand. Genomic Sci.">
        <title>Complete genome sequence of Tolumonas auensis type strain (TA 4).</title>
        <authorList>
            <person name="Chertkov O."/>
            <person name="Copeland A."/>
            <person name="Lucas S."/>
            <person name="Lapidus A."/>
            <person name="Berry K.W."/>
            <person name="Detter J.C."/>
            <person name="Del Rio T.G."/>
            <person name="Hammon N."/>
            <person name="Dalin E."/>
            <person name="Tice H."/>
            <person name="Pitluck S."/>
            <person name="Richardson P."/>
            <person name="Bruce D."/>
            <person name="Goodwin L."/>
            <person name="Han C."/>
            <person name="Tapia R."/>
            <person name="Saunders E."/>
            <person name="Schmutz J."/>
            <person name="Brettin T."/>
            <person name="Larimer F."/>
            <person name="Land M."/>
            <person name="Hauser L."/>
            <person name="Spring S."/>
            <person name="Rohde M."/>
            <person name="Kyrpides N.C."/>
            <person name="Ivanova N."/>
            <person name="Goker M."/>
            <person name="Beller H.R."/>
            <person name="Klenk H.P."/>
            <person name="Woyke T."/>
        </authorList>
    </citation>
    <scope>NUCLEOTIDE SEQUENCE [LARGE SCALE GENOMIC DNA]</scope>
    <source>
        <strain evidence="3">DSM 9187 / TA4</strain>
    </source>
</reference>
<dbReference type="CAZy" id="GT4">
    <property type="family name" value="Glycosyltransferase Family 4"/>
</dbReference>
<dbReference type="AlphaFoldDB" id="C4LCF0"/>
<reference evidence="3" key="1">
    <citation type="submission" date="2009-05" db="EMBL/GenBank/DDBJ databases">
        <title>Complete sequence of Tolumonas auensis DSM 9187.</title>
        <authorList>
            <consortium name="US DOE Joint Genome Institute"/>
            <person name="Lucas S."/>
            <person name="Copeland A."/>
            <person name="Lapidus A."/>
            <person name="Glavina del Rio T."/>
            <person name="Tice H."/>
            <person name="Bruce D."/>
            <person name="Goodwin L."/>
            <person name="Pitluck S."/>
            <person name="Chertkov O."/>
            <person name="Brettin T."/>
            <person name="Detter J.C."/>
            <person name="Han C."/>
            <person name="Larimer F."/>
            <person name="Land M."/>
            <person name="Hauser L."/>
            <person name="Kyrpides N."/>
            <person name="Mikhailova N."/>
            <person name="Spring S."/>
            <person name="Beller H."/>
        </authorList>
    </citation>
    <scope>NUCLEOTIDE SEQUENCE [LARGE SCALE GENOMIC DNA]</scope>
    <source>
        <strain evidence="3">DSM 9187 / TA4</strain>
    </source>
</reference>
<dbReference type="Gene3D" id="3.40.50.2000">
    <property type="entry name" value="Glycogen Phosphorylase B"/>
    <property type="match status" value="2"/>
</dbReference>
<name>C4LCF0_TOLAT</name>